<evidence type="ECO:0000313" key="2">
    <source>
        <dbReference type="Proteomes" id="UP000004995"/>
    </source>
</evidence>
<sequence length="37" mass="4166">MDQLVPCFIMLDVAAPEHCVFSERSSVSIDRKVPHAH</sequence>
<keyword evidence="2" id="KW-1185">Reference proteome</keyword>
<dbReference type="EnsemblPlants" id="KQK86648">
    <property type="protein sequence ID" value="KQK86648"/>
    <property type="gene ID" value="SETIT_040421mg"/>
</dbReference>
<dbReference type="HOGENOM" id="CLU_3352003_0_0_1"/>
<dbReference type="Gramene" id="KQK86648">
    <property type="protein sequence ID" value="KQK86648"/>
    <property type="gene ID" value="SETIT_040421mg"/>
</dbReference>
<name>K4ANC4_SETIT</name>
<protein>
    <submittedName>
        <fullName evidence="1">Uncharacterized protein</fullName>
    </submittedName>
</protein>
<dbReference type="AlphaFoldDB" id="K4ANC4"/>
<reference evidence="1" key="2">
    <citation type="submission" date="2018-08" db="UniProtKB">
        <authorList>
            <consortium name="EnsemblPlants"/>
        </authorList>
    </citation>
    <scope>IDENTIFICATION</scope>
    <source>
        <strain evidence="1">Yugu1</strain>
    </source>
</reference>
<dbReference type="InParanoid" id="K4ANC4"/>
<evidence type="ECO:0000313" key="1">
    <source>
        <dbReference type="EnsemblPlants" id="KQK86648"/>
    </source>
</evidence>
<organism evidence="1 2">
    <name type="scientific">Setaria italica</name>
    <name type="common">Foxtail millet</name>
    <name type="synonym">Panicum italicum</name>
    <dbReference type="NCBI Taxonomy" id="4555"/>
    <lineage>
        <taxon>Eukaryota</taxon>
        <taxon>Viridiplantae</taxon>
        <taxon>Streptophyta</taxon>
        <taxon>Embryophyta</taxon>
        <taxon>Tracheophyta</taxon>
        <taxon>Spermatophyta</taxon>
        <taxon>Magnoliopsida</taxon>
        <taxon>Liliopsida</taxon>
        <taxon>Poales</taxon>
        <taxon>Poaceae</taxon>
        <taxon>PACMAD clade</taxon>
        <taxon>Panicoideae</taxon>
        <taxon>Panicodae</taxon>
        <taxon>Paniceae</taxon>
        <taxon>Cenchrinae</taxon>
        <taxon>Setaria</taxon>
    </lineage>
</organism>
<reference evidence="2" key="1">
    <citation type="journal article" date="2012" name="Nat. Biotechnol.">
        <title>Reference genome sequence of the model plant Setaria.</title>
        <authorList>
            <person name="Bennetzen J.L."/>
            <person name="Schmutz J."/>
            <person name="Wang H."/>
            <person name="Percifield R."/>
            <person name="Hawkins J."/>
            <person name="Pontaroli A.C."/>
            <person name="Estep M."/>
            <person name="Feng L."/>
            <person name="Vaughn J.N."/>
            <person name="Grimwood J."/>
            <person name="Jenkins J."/>
            <person name="Barry K."/>
            <person name="Lindquist E."/>
            <person name="Hellsten U."/>
            <person name="Deshpande S."/>
            <person name="Wang X."/>
            <person name="Wu X."/>
            <person name="Mitros T."/>
            <person name="Triplett J."/>
            <person name="Yang X."/>
            <person name="Ye C.Y."/>
            <person name="Mauro-Herrera M."/>
            <person name="Wang L."/>
            <person name="Li P."/>
            <person name="Sharma M."/>
            <person name="Sharma R."/>
            <person name="Ronald P.C."/>
            <person name="Panaud O."/>
            <person name="Kellogg E.A."/>
            <person name="Brutnell T.P."/>
            <person name="Doust A.N."/>
            <person name="Tuskan G.A."/>
            <person name="Rokhsar D."/>
            <person name="Devos K.M."/>
        </authorList>
    </citation>
    <scope>NUCLEOTIDE SEQUENCE [LARGE SCALE GENOMIC DNA]</scope>
    <source>
        <strain evidence="2">cv. Yugu1</strain>
    </source>
</reference>
<dbReference type="EMBL" id="AGNK02005319">
    <property type="status" value="NOT_ANNOTATED_CDS"/>
    <property type="molecule type" value="Genomic_DNA"/>
</dbReference>
<accession>K4ANC4</accession>
<proteinExistence type="predicted"/>
<dbReference type="Proteomes" id="UP000004995">
    <property type="component" value="Unassembled WGS sequence"/>
</dbReference>